<evidence type="ECO:0000256" key="6">
    <source>
        <dbReference type="ARBA" id="ARBA00039017"/>
    </source>
</evidence>
<evidence type="ECO:0000256" key="1">
    <source>
        <dbReference type="ARBA" id="ARBA00006336"/>
    </source>
</evidence>
<evidence type="ECO:0000256" key="2">
    <source>
        <dbReference type="ARBA" id="ARBA00022642"/>
    </source>
</evidence>
<sequence>MRRALIVVDLQNDFCPGGALAVPGGDEVVDVANELLAEIPLSVLTQDWHPGGHVSFASSYDRQAYELDDSVDPPRVLWPDHCVAGSPGADFHPALKTERAKLIIRKGFSLNLDSYSAFFENDGITPTGLAGWLSSLGVGSVVVMGLATDYCVKATALDARKLGLEVSIVAEGVRAVNARPGDGDAALKIMEEAGCKIITLREMLV</sequence>
<evidence type="ECO:0000256" key="5">
    <source>
        <dbReference type="ARBA" id="ARBA00037900"/>
    </source>
</evidence>
<accession>A0A644UDV2</accession>
<evidence type="ECO:0000256" key="7">
    <source>
        <dbReference type="ARBA" id="ARBA00043224"/>
    </source>
</evidence>
<comment type="caution">
    <text evidence="9">The sequence shown here is derived from an EMBL/GenBank/DDBJ whole genome shotgun (WGS) entry which is preliminary data.</text>
</comment>
<organism evidence="9">
    <name type="scientific">bioreactor metagenome</name>
    <dbReference type="NCBI Taxonomy" id="1076179"/>
    <lineage>
        <taxon>unclassified sequences</taxon>
        <taxon>metagenomes</taxon>
        <taxon>ecological metagenomes</taxon>
    </lineage>
</organism>
<dbReference type="EMBL" id="VSSQ01000104">
    <property type="protein sequence ID" value="MPL77168.1"/>
    <property type="molecule type" value="Genomic_DNA"/>
</dbReference>
<dbReference type="InterPro" id="IPR000868">
    <property type="entry name" value="Isochorismatase-like_dom"/>
</dbReference>
<dbReference type="GO" id="GO:0008936">
    <property type="term" value="F:nicotinamidase activity"/>
    <property type="evidence" value="ECO:0007669"/>
    <property type="project" value="UniProtKB-EC"/>
</dbReference>
<dbReference type="PANTHER" id="PTHR11080:SF2">
    <property type="entry name" value="LD05707P"/>
    <property type="match status" value="1"/>
</dbReference>
<keyword evidence="4 9" id="KW-0378">Hydrolase</keyword>
<evidence type="ECO:0000259" key="8">
    <source>
        <dbReference type="Pfam" id="PF00857"/>
    </source>
</evidence>
<proteinExistence type="inferred from homology"/>
<evidence type="ECO:0000256" key="3">
    <source>
        <dbReference type="ARBA" id="ARBA00022723"/>
    </source>
</evidence>
<dbReference type="PANTHER" id="PTHR11080">
    <property type="entry name" value="PYRAZINAMIDASE/NICOTINAMIDASE"/>
    <property type="match status" value="1"/>
</dbReference>
<dbReference type="FunFam" id="3.40.50.850:FF:000006">
    <property type="entry name" value="Bifunctional pyrazinamidase/nicotinamidase"/>
    <property type="match status" value="1"/>
</dbReference>
<dbReference type="CDD" id="cd01011">
    <property type="entry name" value="nicotinamidase"/>
    <property type="match status" value="1"/>
</dbReference>
<dbReference type="GO" id="GO:0019363">
    <property type="term" value="P:pyridine nucleotide biosynthetic process"/>
    <property type="evidence" value="ECO:0007669"/>
    <property type="project" value="UniProtKB-KW"/>
</dbReference>
<protein>
    <recommendedName>
        <fullName evidence="6">nicotinamidase</fullName>
        <ecNumber evidence="6">3.5.1.19</ecNumber>
    </recommendedName>
    <alternativeName>
        <fullName evidence="7">Nicotinamide deamidase</fullName>
    </alternativeName>
</protein>
<dbReference type="Gene3D" id="3.40.50.850">
    <property type="entry name" value="Isochorismatase-like"/>
    <property type="match status" value="1"/>
</dbReference>
<dbReference type="NCBIfam" id="NF008623">
    <property type="entry name" value="PRK11609.1"/>
    <property type="match status" value="1"/>
</dbReference>
<feature type="domain" description="Isochorismatase-like" evidence="8">
    <location>
        <begin position="4"/>
        <end position="201"/>
    </location>
</feature>
<dbReference type="InterPro" id="IPR036380">
    <property type="entry name" value="Isochorismatase-like_sf"/>
</dbReference>
<reference evidence="9" key="1">
    <citation type="submission" date="2019-08" db="EMBL/GenBank/DDBJ databases">
        <authorList>
            <person name="Kucharzyk K."/>
            <person name="Murdoch R.W."/>
            <person name="Higgins S."/>
            <person name="Loffler F."/>
        </authorList>
    </citation>
    <scope>NUCLEOTIDE SEQUENCE</scope>
</reference>
<dbReference type="Pfam" id="PF00857">
    <property type="entry name" value="Isochorismatase"/>
    <property type="match status" value="1"/>
</dbReference>
<name>A0A644UDV2_9ZZZZ</name>
<gene>
    <name evidence="9" type="primary">pncA_2</name>
    <name evidence="9" type="ORF">SDC9_23020</name>
</gene>
<evidence type="ECO:0000256" key="4">
    <source>
        <dbReference type="ARBA" id="ARBA00022801"/>
    </source>
</evidence>
<comment type="pathway">
    <text evidence="5">Cofactor biosynthesis; nicotinate biosynthesis; nicotinate from nicotinamide: step 1/1.</text>
</comment>
<dbReference type="InterPro" id="IPR052347">
    <property type="entry name" value="Isochorismatase_Nicotinamidase"/>
</dbReference>
<dbReference type="GO" id="GO:0046872">
    <property type="term" value="F:metal ion binding"/>
    <property type="evidence" value="ECO:0007669"/>
    <property type="project" value="UniProtKB-KW"/>
</dbReference>
<comment type="similarity">
    <text evidence="1">Belongs to the isochorismatase family.</text>
</comment>
<dbReference type="SUPFAM" id="SSF52499">
    <property type="entry name" value="Isochorismatase-like hydrolases"/>
    <property type="match status" value="1"/>
</dbReference>
<evidence type="ECO:0000313" key="9">
    <source>
        <dbReference type="EMBL" id="MPL77168.1"/>
    </source>
</evidence>
<dbReference type="EC" id="3.5.1.19" evidence="6"/>
<keyword evidence="2" id="KW-0662">Pyridine nucleotide biosynthesis</keyword>
<keyword evidence="3" id="KW-0479">Metal-binding</keyword>
<dbReference type="AlphaFoldDB" id="A0A644UDV2"/>